<dbReference type="CDD" id="cd07377">
    <property type="entry name" value="WHTH_GntR"/>
    <property type="match status" value="1"/>
</dbReference>
<reference evidence="7" key="1">
    <citation type="submission" date="2022-09" db="EMBL/GenBank/DDBJ databases">
        <title>The complete genome of Acidovorax sp. 5MLIR.</title>
        <authorList>
            <person name="Liu L."/>
            <person name="Yue J."/>
            <person name="Yang F."/>
            <person name="Yuan J."/>
            <person name="Li L."/>
        </authorList>
    </citation>
    <scope>NUCLEOTIDE SEQUENCE</scope>
    <source>
        <strain evidence="7">5MLIR</strain>
    </source>
</reference>
<evidence type="ECO:0000256" key="3">
    <source>
        <dbReference type="ARBA" id="ARBA00023015"/>
    </source>
</evidence>
<name>A0ABY6G859_9BURK</name>
<dbReference type="GO" id="GO:0008483">
    <property type="term" value="F:transaminase activity"/>
    <property type="evidence" value="ECO:0007669"/>
    <property type="project" value="UniProtKB-KW"/>
</dbReference>
<dbReference type="InterPro" id="IPR000524">
    <property type="entry name" value="Tscrpt_reg_HTH_GntR"/>
</dbReference>
<gene>
    <name evidence="7" type="ORF">M9799_13425</name>
</gene>
<dbReference type="InterPro" id="IPR036388">
    <property type="entry name" value="WH-like_DNA-bd_sf"/>
</dbReference>
<dbReference type="SMART" id="SM00345">
    <property type="entry name" value="HTH_GNTR"/>
    <property type="match status" value="1"/>
</dbReference>
<keyword evidence="4" id="KW-0238">DNA-binding</keyword>
<dbReference type="InterPro" id="IPR015424">
    <property type="entry name" value="PyrdxlP-dep_Trfase"/>
</dbReference>
<proteinExistence type="inferred from homology"/>
<dbReference type="SUPFAM" id="SSF53383">
    <property type="entry name" value="PLP-dependent transferases"/>
    <property type="match status" value="1"/>
</dbReference>
<evidence type="ECO:0000259" key="6">
    <source>
        <dbReference type="PROSITE" id="PS50949"/>
    </source>
</evidence>
<dbReference type="SUPFAM" id="SSF46785">
    <property type="entry name" value="Winged helix' DNA-binding domain"/>
    <property type="match status" value="1"/>
</dbReference>
<dbReference type="EMBL" id="CP106881">
    <property type="protein sequence ID" value="UYG51083.1"/>
    <property type="molecule type" value="Genomic_DNA"/>
</dbReference>
<dbReference type="Pfam" id="PF00392">
    <property type="entry name" value="GntR"/>
    <property type="match status" value="1"/>
</dbReference>
<dbReference type="PANTHER" id="PTHR46577">
    <property type="entry name" value="HTH-TYPE TRANSCRIPTIONAL REGULATORY PROTEIN GABR"/>
    <property type="match status" value="1"/>
</dbReference>
<evidence type="ECO:0000313" key="8">
    <source>
        <dbReference type="Proteomes" id="UP001162800"/>
    </source>
</evidence>
<dbReference type="PRINTS" id="PR00035">
    <property type="entry name" value="HTHGNTR"/>
</dbReference>
<keyword evidence="7" id="KW-0032">Aminotransferase</keyword>
<dbReference type="Pfam" id="PF00155">
    <property type="entry name" value="Aminotran_1_2"/>
    <property type="match status" value="1"/>
</dbReference>
<feature type="domain" description="HTH gntR-type" evidence="6">
    <location>
        <begin position="23"/>
        <end position="91"/>
    </location>
</feature>
<evidence type="ECO:0000256" key="1">
    <source>
        <dbReference type="ARBA" id="ARBA00005384"/>
    </source>
</evidence>
<dbReference type="CDD" id="cd00609">
    <property type="entry name" value="AAT_like"/>
    <property type="match status" value="1"/>
</dbReference>
<keyword evidence="5" id="KW-0804">Transcription</keyword>
<keyword evidence="2" id="KW-0663">Pyridoxal phosphate</keyword>
<comment type="similarity">
    <text evidence="1">In the C-terminal section; belongs to the class-I pyridoxal-phosphate-dependent aminotransferase family.</text>
</comment>
<dbReference type="Gene3D" id="3.40.640.10">
    <property type="entry name" value="Type I PLP-dependent aspartate aminotransferase-like (Major domain)"/>
    <property type="match status" value="1"/>
</dbReference>
<protein>
    <submittedName>
        <fullName evidence="7">PLP-dependent aminotransferase family protein</fullName>
    </submittedName>
</protein>
<dbReference type="PROSITE" id="PS50949">
    <property type="entry name" value="HTH_GNTR"/>
    <property type="match status" value="1"/>
</dbReference>
<dbReference type="InterPro" id="IPR051446">
    <property type="entry name" value="HTH_trans_reg/aminotransferase"/>
</dbReference>
<dbReference type="PANTHER" id="PTHR46577:SF1">
    <property type="entry name" value="HTH-TYPE TRANSCRIPTIONAL REGULATORY PROTEIN GABR"/>
    <property type="match status" value="1"/>
</dbReference>
<keyword evidence="7" id="KW-0808">Transferase</keyword>
<evidence type="ECO:0000256" key="2">
    <source>
        <dbReference type="ARBA" id="ARBA00022898"/>
    </source>
</evidence>
<dbReference type="Gene3D" id="1.10.10.10">
    <property type="entry name" value="Winged helix-like DNA-binding domain superfamily/Winged helix DNA-binding domain"/>
    <property type="match status" value="1"/>
</dbReference>
<sequence>MKSISGDLIAPRLARLRQEKTAVAVNRLLYECLRDAIHDGSLPAGTRLPPTRDLAAEAGISRNTVMHAYEQLIAEGYTRGLTGSGTYVAERIPDLPPLKPGNPAVAPAGKSVAGRLSRRGRKVVMGAQAQATQWGAFLPGVPDVTQVPHAKLAQITARLSRELPPSTLSYATNGGYARLHQSLAVYLRQARSVVCEPGQIVVTEGVHQAIDLITRVLGDAGDHAWVEEPGYWGTRSILEINGIRLKPMPVDAEGMRFPIQATARPPRFAFVTPSHQYPLGPVMSLSRRLDLLNFAAQHGTWVVEDDYDSEFRFSGHPVASLQGLLPGAPVIYVGTFSKTLYPGLRMAYMVVPAPFAAAFRTAQSKLYRGGHMLQQAALAEFMDSGQYAAHIRRMRLIYAARRAYLIQLVEQSLGPGWVHEYDSNAGLHLVLALPPGTDDVAIAAEAAARGVIARPLSIYYFGRNPSPGLILAFASVPQEEMLAPWQVVARCILEAVAKKR</sequence>
<dbReference type="InterPro" id="IPR004839">
    <property type="entry name" value="Aminotransferase_I/II_large"/>
</dbReference>
<dbReference type="InterPro" id="IPR015421">
    <property type="entry name" value="PyrdxlP-dep_Trfase_major"/>
</dbReference>
<evidence type="ECO:0000313" key="7">
    <source>
        <dbReference type="EMBL" id="UYG51083.1"/>
    </source>
</evidence>
<dbReference type="RefSeq" id="WP_231044978.1">
    <property type="nucleotide sequence ID" value="NZ_CP106881.1"/>
</dbReference>
<accession>A0ABY6G859</accession>
<organism evidence="7 8">
    <name type="scientific">Comamonas endophytica</name>
    <dbReference type="NCBI Taxonomy" id="2949090"/>
    <lineage>
        <taxon>Bacteria</taxon>
        <taxon>Pseudomonadati</taxon>
        <taxon>Pseudomonadota</taxon>
        <taxon>Betaproteobacteria</taxon>
        <taxon>Burkholderiales</taxon>
        <taxon>Comamonadaceae</taxon>
        <taxon>Comamonas</taxon>
    </lineage>
</organism>
<keyword evidence="3" id="KW-0805">Transcription regulation</keyword>
<dbReference type="InterPro" id="IPR036390">
    <property type="entry name" value="WH_DNA-bd_sf"/>
</dbReference>
<dbReference type="Proteomes" id="UP001162800">
    <property type="component" value="Chromosome"/>
</dbReference>
<evidence type="ECO:0000256" key="4">
    <source>
        <dbReference type="ARBA" id="ARBA00023125"/>
    </source>
</evidence>
<evidence type="ECO:0000256" key="5">
    <source>
        <dbReference type="ARBA" id="ARBA00023163"/>
    </source>
</evidence>
<keyword evidence="8" id="KW-1185">Reference proteome</keyword>